<name>A0A2W7S3T7_9BACT</name>
<comment type="caution">
    <text evidence="1">The sequence shown here is derived from an EMBL/GenBank/DDBJ whole genome shotgun (WGS) entry which is preliminary data.</text>
</comment>
<evidence type="ECO:0000313" key="2">
    <source>
        <dbReference type="Proteomes" id="UP000249720"/>
    </source>
</evidence>
<dbReference type="Proteomes" id="UP000249720">
    <property type="component" value="Unassembled WGS sequence"/>
</dbReference>
<sequence>MQAIAAVACKKEAENEAFIPFLKNFPSEQVDAAVQNLNEAITPYIDCRHCGNCCKSLLINVTDAEAAAVAKHLNIPRSQFNESYIEEGISSTLLINAIPCPFLKNLSCSIYEHRFQGCKEFPALHIPEFNKRTFTTFMHYSRCPIIFNVVEHLKIVLKFVNES</sequence>
<reference evidence="1 2" key="1">
    <citation type="submission" date="2018-06" db="EMBL/GenBank/DDBJ databases">
        <title>Genomic Encyclopedia of Archaeal and Bacterial Type Strains, Phase II (KMG-II): from individual species to whole genera.</title>
        <authorList>
            <person name="Goeker M."/>
        </authorList>
    </citation>
    <scope>NUCLEOTIDE SEQUENCE [LARGE SCALE GENOMIC DNA]</scope>
    <source>
        <strain evidence="1 2">DSM 23241</strain>
    </source>
</reference>
<dbReference type="InterPro" id="IPR005358">
    <property type="entry name" value="Puta_zinc/iron-chelating_dom"/>
</dbReference>
<proteinExistence type="predicted"/>
<evidence type="ECO:0000313" key="1">
    <source>
        <dbReference type="EMBL" id="PZX65756.1"/>
    </source>
</evidence>
<protein>
    <submittedName>
        <fullName evidence="1">Uncharacterized protein</fullName>
    </submittedName>
</protein>
<keyword evidence="2" id="KW-1185">Reference proteome</keyword>
<dbReference type="Pfam" id="PF03692">
    <property type="entry name" value="CxxCxxCC"/>
    <property type="match status" value="1"/>
</dbReference>
<gene>
    <name evidence="1" type="ORF">LX80_00249</name>
</gene>
<dbReference type="RefSeq" id="WP_170120351.1">
    <property type="nucleotide sequence ID" value="NZ_QKZV01000001.1"/>
</dbReference>
<dbReference type="EMBL" id="QKZV01000001">
    <property type="protein sequence ID" value="PZX65756.1"/>
    <property type="molecule type" value="Genomic_DNA"/>
</dbReference>
<organism evidence="1 2">
    <name type="scientific">Hydrotalea sandarakina</name>
    <dbReference type="NCBI Taxonomy" id="1004304"/>
    <lineage>
        <taxon>Bacteria</taxon>
        <taxon>Pseudomonadati</taxon>
        <taxon>Bacteroidota</taxon>
        <taxon>Chitinophagia</taxon>
        <taxon>Chitinophagales</taxon>
        <taxon>Chitinophagaceae</taxon>
        <taxon>Hydrotalea</taxon>
    </lineage>
</organism>
<accession>A0A2W7S3T7</accession>
<dbReference type="AlphaFoldDB" id="A0A2W7S3T7"/>